<sequence length="106" mass="12081">MAYTLPHVRSWIIDSGAIEHITCSDNNLFDINHTLEPPVRIPNGDLISVHAVGDLYLPNGLRLKRVLYIPKFQCNLLSASRLTSDLNCTLTFFQTFVFYRICPQES</sequence>
<protein>
    <recommendedName>
        <fullName evidence="1">Retrovirus-related Pol polyprotein from transposon TNT 1-94-like beta-barrel domain-containing protein</fullName>
    </recommendedName>
</protein>
<evidence type="ECO:0000313" key="2">
    <source>
        <dbReference type="EMBL" id="CAH9057572.1"/>
    </source>
</evidence>
<dbReference type="EMBL" id="CAMAPF010000007">
    <property type="protein sequence ID" value="CAH9057572.1"/>
    <property type="molecule type" value="Genomic_DNA"/>
</dbReference>
<organism evidence="2 3">
    <name type="scientific">Cuscuta epithymum</name>
    <dbReference type="NCBI Taxonomy" id="186058"/>
    <lineage>
        <taxon>Eukaryota</taxon>
        <taxon>Viridiplantae</taxon>
        <taxon>Streptophyta</taxon>
        <taxon>Embryophyta</taxon>
        <taxon>Tracheophyta</taxon>
        <taxon>Spermatophyta</taxon>
        <taxon>Magnoliopsida</taxon>
        <taxon>eudicotyledons</taxon>
        <taxon>Gunneridae</taxon>
        <taxon>Pentapetalae</taxon>
        <taxon>asterids</taxon>
        <taxon>lamiids</taxon>
        <taxon>Solanales</taxon>
        <taxon>Convolvulaceae</taxon>
        <taxon>Cuscuteae</taxon>
        <taxon>Cuscuta</taxon>
        <taxon>Cuscuta subgen. Cuscuta</taxon>
    </lineage>
</organism>
<evidence type="ECO:0000259" key="1">
    <source>
        <dbReference type="Pfam" id="PF22936"/>
    </source>
</evidence>
<comment type="caution">
    <text evidence="2">The sequence shown here is derived from an EMBL/GenBank/DDBJ whole genome shotgun (WGS) entry which is preliminary data.</text>
</comment>
<dbReference type="Pfam" id="PF22936">
    <property type="entry name" value="Pol_BBD"/>
    <property type="match status" value="1"/>
</dbReference>
<dbReference type="Proteomes" id="UP001152523">
    <property type="component" value="Unassembled WGS sequence"/>
</dbReference>
<accession>A0AAV0C0K9</accession>
<dbReference type="AlphaFoldDB" id="A0AAV0C0K9"/>
<name>A0AAV0C0K9_9ASTE</name>
<keyword evidence="3" id="KW-1185">Reference proteome</keyword>
<gene>
    <name evidence="2" type="ORF">CEPIT_LOCUS1126</name>
</gene>
<dbReference type="InterPro" id="IPR054722">
    <property type="entry name" value="PolX-like_BBD"/>
</dbReference>
<evidence type="ECO:0000313" key="3">
    <source>
        <dbReference type="Proteomes" id="UP001152523"/>
    </source>
</evidence>
<proteinExistence type="predicted"/>
<feature type="domain" description="Retrovirus-related Pol polyprotein from transposon TNT 1-94-like beta-barrel" evidence="1">
    <location>
        <begin position="11"/>
        <end position="84"/>
    </location>
</feature>
<reference evidence="2" key="1">
    <citation type="submission" date="2022-07" db="EMBL/GenBank/DDBJ databases">
        <authorList>
            <person name="Macas J."/>
            <person name="Novak P."/>
            <person name="Neumann P."/>
        </authorList>
    </citation>
    <scope>NUCLEOTIDE SEQUENCE</scope>
</reference>